<keyword evidence="5 6" id="KW-0472">Membrane</keyword>
<accession>A0ABT1G772</accession>
<dbReference type="Proteomes" id="UP001523550">
    <property type="component" value="Unassembled WGS sequence"/>
</dbReference>
<evidence type="ECO:0000313" key="10">
    <source>
        <dbReference type="Proteomes" id="UP001523550"/>
    </source>
</evidence>
<protein>
    <recommendedName>
        <fullName evidence="6">Protein HflK</fullName>
    </recommendedName>
</protein>
<dbReference type="InterPro" id="IPR001107">
    <property type="entry name" value="Band_7"/>
</dbReference>
<comment type="similarity">
    <text evidence="2 6">Belongs to the band 7/mec-2 family. HflK subfamily.</text>
</comment>
<sequence>MAWNEPGKNRDPWGGSGNGSGNNGGDRGRGDQGPPDLDEVFRNLKDKLFGGGGGRSGRSGGGGAGQGPSAAMVGMIAGALLVVWLLSGFYTVDDAERGVVLRVGGYERTEGPGLHWRIPWPVESVEKVNVNEIRRFNYRSRMLTKDENIVDVDVNVQYKVGDSGPLSELAARLLESADVEDGEVRVEDVEELEEVEPEAVDDDEIQFDFDDEELTGSDMACVYQYPDYDNGGEEAELASEATGPQDVAEPAHNYLFNVARPDETLNEVTESAVREVVGNTVMGCILIGEGRTFLELSTRLSVQETLNRYGAGIEITQVNVQDVNFPEPVQPAVEDAIKAREDRERLMLEAEAYRNDVVPRARGAAAREIEEARGYRARVVDRSEGDASRFTQLVAEYELAPEVTRERLYLEAMEEILGRTPKILIDSSEGSNNLLYLPMDKLLEKHRVNDSDNGSSDSDSRSSEREQPNLRDGLRSRGGRR</sequence>
<gene>
    <name evidence="9" type="ORF">J2T60_000178</name>
</gene>
<dbReference type="SMART" id="SM00244">
    <property type="entry name" value="PHB"/>
    <property type="match status" value="1"/>
</dbReference>
<dbReference type="PANTHER" id="PTHR43327">
    <property type="entry name" value="STOMATIN-LIKE PROTEIN 2, MITOCHONDRIAL"/>
    <property type="match status" value="1"/>
</dbReference>
<dbReference type="PANTHER" id="PTHR43327:SF2">
    <property type="entry name" value="MODULATOR OF FTSH PROTEASE HFLK"/>
    <property type="match status" value="1"/>
</dbReference>
<feature type="region of interest" description="Disordered" evidence="7">
    <location>
        <begin position="446"/>
        <end position="481"/>
    </location>
</feature>
<feature type="compositionally biased region" description="Gly residues" evidence="7">
    <location>
        <begin position="14"/>
        <end position="25"/>
    </location>
</feature>
<dbReference type="InterPro" id="IPR050710">
    <property type="entry name" value="Band7/mec-2_domain"/>
</dbReference>
<evidence type="ECO:0000313" key="9">
    <source>
        <dbReference type="EMBL" id="MCP1726213.1"/>
    </source>
</evidence>
<comment type="subunit">
    <text evidence="6">HflC and HflK may interact to form a multimeric complex.</text>
</comment>
<keyword evidence="3 6" id="KW-0812">Transmembrane</keyword>
<feature type="compositionally biased region" description="Basic and acidic residues" evidence="7">
    <location>
        <begin position="458"/>
        <end position="475"/>
    </location>
</feature>
<dbReference type="Pfam" id="PF01145">
    <property type="entry name" value="Band_7"/>
    <property type="match status" value="2"/>
</dbReference>
<keyword evidence="10" id="KW-1185">Reference proteome</keyword>
<evidence type="ECO:0000256" key="5">
    <source>
        <dbReference type="ARBA" id="ARBA00023136"/>
    </source>
</evidence>
<organism evidence="9 10">
    <name type="scientific">Natronospira proteinivora</name>
    <dbReference type="NCBI Taxonomy" id="1807133"/>
    <lineage>
        <taxon>Bacteria</taxon>
        <taxon>Pseudomonadati</taxon>
        <taxon>Pseudomonadota</taxon>
        <taxon>Gammaproteobacteria</taxon>
        <taxon>Natronospirales</taxon>
        <taxon>Natronospiraceae</taxon>
        <taxon>Natronospira</taxon>
    </lineage>
</organism>
<reference evidence="9 10" key="1">
    <citation type="submission" date="2022-03" db="EMBL/GenBank/DDBJ databases">
        <title>Genomic Encyclopedia of Type Strains, Phase III (KMG-III): the genomes of soil and plant-associated and newly described type strains.</title>
        <authorList>
            <person name="Whitman W."/>
        </authorList>
    </citation>
    <scope>NUCLEOTIDE SEQUENCE [LARGE SCALE GENOMIC DNA]</scope>
    <source>
        <strain evidence="9 10">BSker1</strain>
    </source>
</reference>
<evidence type="ECO:0000256" key="3">
    <source>
        <dbReference type="ARBA" id="ARBA00022692"/>
    </source>
</evidence>
<dbReference type="Pfam" id="PF12221">
    <property type="entry name" value="HflK_N"/>
    <property type="match status" value="1"/>
</dbReference>
<evidence type="ECO:0000256" key="6">
    <source>
        <dbReference type="RuleBase" id="RU364113"/>
    </source>
</evidence>
<keyword evidence="4 6" id="KW-1133">Transmembrane helix</keyword>
<feature type="transmembrane region" description="Helical" evidence="6">
    <location>
        <begin position="70"/>
        <end position="92"/>
    </location>
</feature>
<dbReference type="Gene3D" id="3.30.479.30">
    <property type="entry name" value="Band 7 domain"/>
    <property type="match status" value="1"/>
</dbReference>
<dbReference type="InterPro" id="IPR036013">
    <property type="entry name" value="Band_7/SPFH_dom_sf"/>
</dbReference>
<dbReference type="SUPFAM" id="SSF117892">
    <property type="entry name" value="Band 7/SPFH domain"/>
    <property type="match status" value="2"/>
</dbReference>
<keyword evidence="9" id="KW-0645">Protease</keyword>
<dbReference type="GO" id="GO:0006508">
    <property type="term" value="P:proteolysis"/>
    <property type="evidence" value="ECO:0007669"/>
    <property type="project" value="UniProtKB-KW"/>
</dbReference>
<feature type="domain" description="Band 7" evidence="8">
    <location>
        <begin position="87"/>
        <end position="337"/>
    </location>
</feature>
<dbReference type="GO" id="GO:0008233">
    <property type="term" value="F:peptidase activity"/>
    <property type="evidence" value="ECO:0007669"/>
    <property type="project" value="UniProtKB-KW"/>
</dbReference>
<evidence type="ECO:0000256" key="4">
    <source>
        <dbReference type="ARBA" id="ARBA00022989"/>
    </source>
</evidence>
<evidence type="ECO:0000256" key="2">
    <source>
        <dbReference type="ARBA" id="ARBA00006971"/>
    </source>
</evidence>
<evidence type="ECO:0000259" key="8">
    <source>
        <dbReference type="SMART" id="SM00244"/>
    </source>
</evidence>
<comment type="subcellular location">
    <subcellularLocation>
        <location evidence="1">Membrane</location>
        <topology evidence="1">Single-pass membrane protein</topology>
    </subcellularLocation>
</comment>
<evidence type="ECO:0000256" key="1">
    <source>
        <dbReference type="ARBA" id="ARBA00004167"/>
    </source>
</evidence>
<dbReference type="NCBIfam" id="TIGR01933">
    <property type="entry name" value="hflK"/>
    <property type="match status" value="1"/>
</dbReference>
<proteinExistence type="inferred from homology"/>
<name>A0ABT1G772_9GAMM</name>
<comment type="caution">
    <text evidence="9">The sequence shown here is derived from an EMBL/GenBank/DDBJ whole genome shotgun (WGS) entry which is preliminary data.</text>
</comment>
<keyword evidence="9" id="KW-0378">Hydrolase</keyword>
<dbReference type="CDD" id="cd03404">
    <property type="entry name" value="SPFH_HflK"/>
    <property type="match status" value="1"/>
</dbReference>
<dbReference type="EMBL" id="JALJYF010000001">
    <property type="protein sequence ID" value="MCP1726213.1"/>
    <property type="molecule type" value="Genomic_DNA"/>
</dbReference>
<evidence type="ECO:0000256" key="7">
    <source>
        <dbReference type="SAM" id="MobiDB-lite"/>
    </source>
</evidence>
<feature type="region of interest" description="Disordered" evidence="7">
    <location>
        <begin position="1"/>
        <end position="39"/>
    </location>
</feature>
<dbReference type="RefSeq" id="WP_253444113.1">
    <property type="nucleotide sequence ID" value="NZ_JALJYF010000001.1"/>
</dbReference>
<comment type="function">
    <text evidence="6">HflC and HflK could encode or regulate a protease.</text>
</comment>
<dbReference type="InterPro" id="IPR020980">
    <property type="entry name" value="Membrane_HflK_N"/>
</dbReference>
<dbReference type="InterPro" id="IPR010201">
    <property type="entry name" value="HflK"/>
</dbReference>